<evidence type="ECO:0000256" key="5">
    <source>
        <dbReference type="ARBA" id="ARBA00022692"/>
    </source>
</evidence>
<dbReference type="RefSeq" id="WP_071664300.1">
    <property type="nucleotide sequence ID" value="NZ_CP009654.1"/>
</dbReference>
<proteinExistence type="inferred from homology"/>
<dbReference type="GO" id="GO:0015288">
    <property type="term" value="F:porin activity"/>
    <property type="evidence" value="ECO:0007669"/>
    <property type="project" value="TreeGrafter"/>
</dbReference>
<reference evidence="11" key="1">
    <citation type="submission" date="2014-10" db="EMBL/GenBank/DDBJ databases">
        <authorList>
            <person name="Kuske C.R."/>
            <person name="Challacombe J.F."/>
            <person name="Daligault H.E."/>
            <person name="Davenport K.W."/>
            <person name="Johnson S.L."/>
            <person name="Siddaramappa S."/>
            <person name="Petersen J.M."/>
        </authorList>
    </citation>
    <scope>NUCLEOTIDE SEQUENCE [LARGE SCALE GENOMIC DNA]</scope>
    <source>
        <strain evidence="11">CA97-1460</strain>
    </source>
</reference>
<feature type="chain" id="PRO_5009614141" evidence="9">
    <location>
        <begin position="24"/>
        <end position="461"/>
    </location>
</feature>
<evidence type="ECO:0000256" key="7">
    <source>
        <dbReference type="ARBA" id="ARBA00023237"/>
    </source>
</evidence>
<organism evidence="10 11">
    <name type="scientific">Francisella frigiditurris</name>
    <dbReference type="NCBI Taxonomy" id="1542390"/>
    <lineage>
        <taxon>Bacteria</taxon>
        <taxon>Pseudomonadati</taxon>
        <taxon>Pseudomonadota</taxon>
        <taxon>Gammaproteobacteria</taxon>
        <taxon>Thiotrichales</taxon>
        <taxon>Francisellaceae</taxon>
        <taxon>Francisella</taxon>
    </lineage>
</organism>
<comment type="similarity">
    <text evidence="2">Belongs to the outer membrane factor (OMF) (TC 1.B.17) family.</text>
</comment>
<dbReference type="GO" id="GO:1990281">
    <property type="term" value="C:efflux pump complex"/>
    <property type="evidence" value="ECO:0007669"/>
    <property type="project" value="TreeGrafter"/>
</dbReference>
<keyword evidence="7" id="KW-0998">Cell outer membrane</keyword>
<evidence type="ECO:0000256" key="4">
    <source>
        <dbReference type="ARBA" id="ARBA00022452"/>
    </source>
</evidence>
<keyword evidence="3" id="KW-0813">Transport</keyword>
<dbReference type="GO" id="GO:0009279">
    <property type="term" value="C:cell outer membrane"/>
    <property type="evidence" value="ECO:0007669"/>
    <property type="project" value="UniProtKB-SubCell"/>
</dbReference>
<keyword evidence="4" id="KW-1134">Transmembrane beta strand</keyword>
<evidence type="ECO:0000313" key="11">
    <source>
        <dbReference type="Proteomes" id="UP000182521"/>
    </source>
</evidence>
<feature type="coiled-coil region" evidence="8">
    <location>
        <begin position="157"/>
        <end position="184"/>
    </location>
</feature>
<evidence type="ECO:0000256" key="6">
    <source>
        <dbReference type="ARBA" id="ARBA00023136"/>
    </source>
</evidence>
<evidence type="ECO:0000256" key="9">
    <source>
        <dbReference type="SAM" id="SignalP"/>
    </source>
</evidence>
<dbReference type="InterPro" id="IPR003423">
    <property type="entry name" value="OMP_efflux"/>
</dbReference>
<sequence>MKFLKVLFTFVIVLVCSSNLVYAFNTSVDYTQVIQRSIEQSPQYKYIGYQLSSRQMDPAIKLGALLPSIDIGGTLAANNLTTTGAKSDFIVNTGPFNSIQGIVSLTQPLYNYGAYKNLQSAEEGAEFAQQDYRTNYQQFLYDVSYAYFNLARTVKNVEYTSFNKKAAEANLKELKNQYEAGVADTVDYETSKSNYHIAVADYVSAQRDEKVARAELHKFTDRDDNIILYSNDFEVKDPNPKSEEYWEELAMRSNPAYMGSIHKKDSKYYDYQSATSPFMPKVNFEVKYSPGFNARTPLGNPVLDQQTPAKGVVSGFYFGISLEWNILSGGTDYAELKKAAYDYQSSEFNMIQTGRVARNDSMYAYRWLEYKKVEINALRKSAASAKIAYEKYRDKYESGTTTITQYFILMNQYYQYLIDLNNAESDYVLGFLSLYKAAGILTTQVVEDFNNWILFNQPVEL</sequence>
<keyword evidence="8" id="KW-0175">Coiled coil</keyword>
<evidence type="ECO:0000256" key="3">
    <source>
        <dbReference type="ARBA" id="ARBA00022448"/>
    </source>
</evidence>
<dbReference type="PANTHER" id="PTHR30026">
    <property type="entry name" value="OUTER MEMBRANE PROTEIN TOLC"/>
    <property type="match status" value="1"/>
</dbReference>
<comment type="subcellular location">
    <subcellularLocation>
        <location evidence="1">Cell outer membrane</location>
    </subcellularLocation>
</comment>
<evidence type="ECO:0000256" key="2">
    <source>
        <dbReference type="ARBA" id="ARBA00007613"/>
    </source>
</evidence>
<name>A0A1J0KW05_9GAMM</name>
<dbReference type="InterPro" id="IPR051906">
    <property type="entry name" value="TolC-like"/>
</dbReference>
<evidence type="ECO:0000256" key="1">
    <source>
        <dbReference type="ARBA" id="ARBA00004442"/>
    </source>
</evidence>
<dbReference type="Gene3D" id="1.20.1600.10">
    <property type="entry name" value="Outer membrane efflux proteins (OEP)"/>
    <property type="match status" value="1"/>
</dbReference>
<gene>
    <name evidence="10" type="ORF">KX01_1405</name>
</gene>
<keyword evidence="5" id="KW-0812">Transmembrane</keyword>
<keyword evidence="11" id="KW-1185">Reference proteome</keyword>
<dbReference type="Pfam" id="PF02321">
    <property type="entry name" value="OEP"/>
    <property type="match status" value="2"/>
</dbReference>
<dbReference type="PANTHER" id="PTHR30026:SF20">
    <property type="entry name" value="OUTER MEMBRANE PROTEIN TOLC"/>
    <property type="match status" value="1"/>
</dbReference>
<evidence type="ECO:0000256" key="8">
    <source>
        <dbReference type="SAM" id="Coils"/>
    </source>
</evidence>
<evidence type="ECO:0000313" key="10">
    <source>
        <dbReference type="EMBL" id="APC97953.1"/>
    </source>
</evidence>
<dbReference type="AlphaFoldDB" id="A0A1J0KW05"/>
<protein>
    <submittedName>
        <fullName evidence="10">Outer membrane efflux family protein</fullName>
    </submittedName>
</protein>
<feature type="signal peptide" evidence="9">
    <location>
        <begin position="1"/>
        <end position="23"/>
    </location>
</feature>
<dbReference type="KEGG" id="frc:KX01_1405"/>
<dbReference type="Proteomes" id="UP000182521">
    <property type="component" value="Chromosome"/>
</dbReference>
<accession>A0A1J0KW05</accession>
<keyword evidence="6" id="KW-0472">Membrane</keyword>
<dbReference type="SUPFAM" id="SSF56954">
    <property type="entry name" value="Outer membrane efflux proteins (OEP)"/>
    <property type="match status" value="1"/>
</dbReference>
<keyword evidence="9" id="KW-0732">Signal</keyword>
<dbReference type="STRING" id="1542390.KX01_1405"/>
<dbReference type="EMBL" id="CP009654">
    <property type="protein sequence ID" value="APC97953.1"/>
    <property type="molecule type" value="Genomic_DNA"/>
</dbReference>
<dbReference type="GO" id="GO:0015562">
    <property type="term" value="F:efflux transmembrane transporter activity"/>
    <property type="evidence" value="ECO:0007669"/>
    <property type="project" value="InterPro"/>
</dbReference>